<dbReference type="PROSITE" id="PS50157">
    <property type="entry name" value="ZINC_FINGER_C2H2_2"/>
    <property type="match status" value="1"/>
</dbReference>
<organism evidence="3">
    <name type="scientific">uncultured Adhaeribacter sp</name>
    <dbReference type="NCBI Taxonomy" id="448109"/>
    <lineage>
        <taxon>Bacteria</taxon>
        <taxon>Pseudomonadati</taxon>
        <taxon>Bacteroidota</taxon>
        <taxon>Cytophagia</taxon>
        <taxon>Cytophagales</taxon>
        <taxon>Hymenobacteraceae</taxon>
        <taxon>Adhaeribacter</taxon>
        <taxon>environmental samples</taxon>
    </lineage>
</organism>
<sequence>MDQLDAKTNLWYKIARQNQYRNHTKSGNFERQARAEPQAMQQTQQKGQPGANTYGNAYGNAYSNKRVRFASNSPNNNTNYTPNNRYPRATQRAIEPPPASGQARAYHVTHGAEEDQFEIPGQLEESTDSAELAEVYFNNSAEHWRSFPPFHCGRCRRDLGNSEDLRQHCIDWHGEDIRSGFNTHRIRRANEIEACNNVYVIPAPTSRGYLALEGAALDGTPLPICVDTGSGATFVDEALIPHSVTPIHAHRPIAVKGIHSTQILYLFCALNISLPDGKTMPIKAWILKGLRAGLLLGMTTMKELGIQLDIVNDVLTYEGNAYDLTYTTPVDAFHISIENDITIPADSATSFHAAVYEHVGIQGSKNVFGVRGTQIGAISPRHSPETRALECRVCNQHFDSKNRLFEHIRHVQHTRPATTDTARASKPLSGRRRHLGMPWRSGMA</sequence>
<evidence type="ECO:0000259" key="2">
    <source>
        <dbReference type="PROSITE" id="PS50157"/>
    </source>
</evidence>
<dbReference type="SMART" id="SM00355">
    <property type="entry name" value="ZnF_C2H2"/>
    <property type="match status" value="2"/>
</dbReference>
<dbReference type="SUPFAM" id="SSF50630">
    <property type="entry name" value="Acid proteases"/>
    <property type="match status" value="1"/>
</dbReference>
<feature type="region of interest" description="Disordered" evidence="1">
    <location>
        <begin position="22"/>
        <end position="59"/>
    </location>
</feature>
<dbReference type="AlphaFoldDB" id="A0A6J4HB84"/>
<dbReference type="InterPro" id="IPR021109">
    <property type="entry name" value="Peptidase_aspartic_dom_sf"/>
</dbReference>
<dbReference type="EMBL" id="CADCTJ010000161">
    <property type="protein sequence ID" value="CAA9220116.1"/>
    <property type="molecule type" value="Genomic_DNA"/>
</dbReference>
<evidence type="ECO:0000256" key="1">
    <source>
        <dbReference type="SAM" id="MobiDB-lite"/>
    </source>
</evidence>
<name>A0A6J4HB84_9BACT</name>
<protein>
    <recommendedName>
        <fullName evidence="2">C2H2-type domain-containing protein</fullName>
    </recommendedName>
</protein>
<feature type="region of interest" description="Disordered" evidence="1">
    <location>
        <begin position="414"/>
        <end position="444"/>
    </location>
</feature>
<dbReference type="Gene3D" id="2.40.70.10">
    <property type="entry name" value="Acid Proteases"/>
    <property type="match status" value="1"/>
</dbReference>
<feature type="compositionally biased region" description="Polar residues" evidence="1">
    <location>
        <begin position="39"/>
        <end position="55"/>
    </location>
</feature>
<dbReference type="CDD" id="cd00303">
    <property type="entry name" value="retropepsin_like"/>
    <property type="match status" value="1"/>
</dbReference>
<dbReference type="InterPro" id="IPR013087">
    <property type="entry name" value="Znf_C2H2_type"/>
</dbReference>
<accession>A0A6J4HB84</accession>
<feature type="domain" description="C2H2-type" evidence="2">
    <location>
        <begin position="389"/>
        <end position="418"/>
    </location>
</feature>
<gene>
    <name evidence="3" type="ORF">AVDCRST_MAG95-497</name>
</gene>
<proteinExistence type="predicted"/>
<dbReference type="PROSITE" id="PS00028">
    <property type="entry name" value="ZINC_FINGER_C2H2_1"/>
    <property type="match status" value="2"/>
</dbReference>
<evidence type="ECO:0000313" key="3">
    <source>
        <dbReference type="EMBL" id="CAA9220116.1"/>
    </source>
</evidence>
<reference evidence="3" key="1">
    <citation type="submission" date="2020-02" db="EMBL/GenBank/DDBJ databases">
        <authorList>
            <person name="Meier V. D."/>
        </authorList>
    </citation>
    <scope>NUCLEOTIDE SEQUENCE</scope>
    <source>
        <strain evidence="3">AVDCRST_MAG95</strain>
    </source>
</reference>